<keyword evidence="1" id="KW-0677">Repeat</keyword>
<evidence type="ECO:0008006" key="5">
    <source>
        <dbReference type="Google" id="ProtNLM"/>
    </source>
</evidence>
<name>A0AAQ3K1I5_9LILI</name>
<organism evidence="3 4">
    <name type="scientific">Canna indica</name>
    <name type="common">Indian-shot</name>
    <dbReference type="NCBI Taxonomy" id="4628"/>
    <lineage>
        <taxon>Eukaryota</taxon>
        <taxon>Viridiplantae</taxon>
        <taxon>Streptophyta</taxon>
        <taxon>Embryophyta</taxon>
        <taxon>Tracheophyta</taxon>
        <taxon>Spermatophyta</taxon>
        <taxon>Magnoliopsida</taxon>
        <taxon>Liliopsida</taxon>
        <taxon>Zingiberales</taxon>
        <taxon>Cannaceae</taxon>
        <taxon>Canna</taxon>
    </lineage>
</organism>
<evidence type="ECO:0000313" key="4">
    <source>
        <dbReference type="Proteomes" id="UP001327560"/>
    </source>
</evidence>
<dbReference type="FunFam" id="1.25.40.10:FF:000996">
    <property type="entry name" value="Small kernel1"/>
    <property type="match status" value="1"/>
</dbReference>
<dbReference type="GO" id="GO:0003723">
    <property type="term" value="F:RNA binding"/>
    <property type="evidence" value="ECO:0007669"/>
    <property type="project" value="InterPro"/>
</dbReference>
<dbReference type="InterPro" id="IPR046960">
    <property type="entry name" value="PPR_At4g14850-like_plant"/>
</dbReference>
<evidence type="ECO:0000256" key="1">
    <source>
        <dbReference type="ARBA" id="ARBA00022737"/>
    </source>
</evidence>
<sequence>MPLSATLAAAVADLPRLLRLSGDLGSLPLVRQSHAASITFGLGGHPVVSSALISAYALLRLPSISLLVFRYHHFHQQPNLVVFNSLLAAFSRNGLFAQTIYFFRQLRLWLSPDQFTLSIAAKAAAELTDGRTGRAIHSLVTRLGFDADTVLSNSLMRMYFRCESSNDACRLFDEMPARSVASWNAFILDFANLMGDVVDASRIWELLRRMQSEGMKPDSFTISTALTLCGVDDRSQQHGKQIHCFVLRNNLSVGFDFHVKCCLIDMYRRAKRMDLGRQVFDELDSRNVVAWTSLIVGYVEYGEYKEALKLFQEMISRDGLLPNKITLVSVLPAVGSLSSLANGKQIHGFVIRFGLSSDTSLNNALIDMYSKCGLMHYARSIFDDECWQKDAISWSSMISSYGVHGKGDQAITLFRKMSSLNFKIDHITGLVILSACARGCLAVEGLEIYNDLVNDHAVTPTVEICSCMVDMLGRAGLLHHALEFINSMHFAPSASVWGALFSASVIHNDRQMQELSYNFLLQLEPDNPSNYVSVSNLHASSEKWDFVNKIRVRMKEQGLKKVPGSSWVTF</sequence>
<feature type="repeat" description="PPR" evidence="2">
    <location>
        <begin position="287"/>
        <end position="322"/>
    </location>
</feature>
<feature type="repeat" description="PPR" evidence="2">
    <location>
        <begin position="390"/>
        <end position="424"/>
    </location>
</feature>
<keyword evidence="4" id="KW-1185">Reference proteome</keyword>
<dbReference type="Pfam" id="PF13041">
    <property type="entry name" value="PPR_2"/>
    <property type="match status" value="1"/>
</dbReference>
<dbReference type="Gene3D" id="1.25.40.10">
    <property type="entry name" value="Tetratricopeptide repeat domain"/>
    <property type="match status" value="5"/>
</dbReference>
<dbReference type="PANTHER" id="PTHR47926:SF540">
    <property type="entry name" value="PENTATRICOPEPTIDE REPEAT-CONTAINING PROTEIN"/>
    <property type="match status" value="1"/>
</dbReference>
<dbReference type="EMBL" id="CP136892">
    <property type="protein sequence ID" value="WOL00183.1"/>
    <property type="molecule type" value="Genomic_DNA"/>
</dbReference>
<reference evidence="3 4" key="1">
    <citation type="submission" date="2023-10" db="EMBL/GenBank/DDBJ databases">
        <title>Chromosome-scale genome assembly provides insights into flower coloration mechanisms of Canna indica.</title>
        <authorList>
            <person name="Li C."/>
        </authorList>
    </citation>
    <scope>NUCLEOTIDE SEQUENCE [LARGE SCALE GENOMIC DNA]</scope>
    <source>
        <tissue evidence="3">Flower</tissue>
    </source>
</reference>
<evidence type="ECO:0000313" key="3">
    <source>
        <dbReference type="EMBL" id="WOL00183.1"/>
    </source>
</evidence>
<feature type="repeat" description="PPR" evidence="2">
    <location>
        <begin position="148"/>
        <end position="182"/>
    </location>
</feature>
<evidence type="ECO:0000256" key="2">
    <source>
        <dbReference type="PROSITE-ProRule" id="PRU00708"/>
    </source>
</evidence>
<dbReference type="Proteomes" id="UP001327560">
    <property type="component" value="Chromosome 3"/>
</dbReference>
<proteinExistence type="predicted"/>
<dbReference type="AlphaFoldDB" id="A0AAQ3K1I5"/>
<dbReference type="NCBIfam" id="TIGR00756">
    <property type="entry name" value="PPR"/>
    <property type="match status" value="2"/>
</dbReference>
<dbReference type="InterPro" id="IPR046848">
    <property type="entry name" value="E_motif"/>
</dbReference>
<gene>
    <name evidence="3" type="ORF">Cni_G08896</name>
</gene>
<dbReference type="Pfam" id="PF20431">
    <property type="entry name" value="E_motif"/>
    <property type="match status" value="1"/>
</dbReference>
<protein>
    <recommendedName>
        <fullName evidence="5">Pentatricopeptide repeat-containing protein</fullName>
    </recommendedName>
</protein>
<dbReference type="InterPro" id="IPR011990">
    <property type="entry name" value="TPR-like_helical_dom_sf"/>
</dbReference>
<dbReference type="PANTHER" id="PTHR47926">
    <property type="entry name" value="PENTATRICOPEPTIDE REPEAT-CONTAINING PROTEIN"/>
    <property type="match status" value="1"/>
</dbReference>
<dbReference type="FunFam" id="1.25.40.10:FF:000351">
    <property type="entry name" value="Pentatricopeptide repeat-containing protein"/>
    <property type="match status" value="1"/>
</dbReference>
<dbReference type="Pfam" id="PF01535">
    <property type="entry name" value="PPR"/>
    <property type="match status" value="4"/>
</dbReference>
<dbReference type="PROSITE" id="PS51375">
    <property type="entry name" value="PPR"/>
    <property type="match status" value="3"/>
</dbReference>
<accession>A0AAQ3K1I5</accession>
<dbReference type="GO" id="GO:0009451">
    <property type="term" value="P:RNA modification"/>
    <property type="evidence" value="ECO:0007669"/>
    <property type="project" value="InterPro"/>
</dbReference>
<dbReference type="InterPro" id="IPR002885">
    <property type="entry name" value="PPR_rpt"/>
</dbReference>